<evidence type="ECO:0000313" key="2">
    <source>
        <dbReference type="EMBL" id="VEL33362.1"/>
    </source>
</evidence>
<organism evidence="2 3">
    <name type="scientific">Protopolystoma xenopodis</name>
    <dbReference type="NCBI Taxonomy" id="117903"/>
    <lineage>
        <taxon>Eukaryota</taxon>
        <taxon>Metazoa</taxon>
        <taxon>Spiralia</taxon>
        <taxon>Lophotrochozoa</taxon>
        <taxon>Platyhelminthes</taxon>
        <taxon>Monogenea</taxon>
        <taxon>Polyopisthocotylea</taxon>
        <taxon>Polystomatidea</taxon>
        <taxon>Polystomatidae</taxon>
        <taxon>Protopolystoma</taxon>
    </lineage>
</organism>
<comment type="caution">
    <text evidence="2">The sequence shown here is derived from an EMBL/GenBank/DDBJ whole genome shotgun (WGS) entry which is preliminary data.</text>
</comment>
<gene>
    <name evidence="2" type="ORF">PXEA_LOCUS26802</name>
</gene>
<reference evidence="2" key="1">
    <citation type="submission" date="2018-11" db="EMBL/GenBank/DDBJ databases">
        <authorList>
            <consortium name="Pathogen Informatics"/>
        </authorList>
    </citation>
    <scope>NUCLEOTIDE SEQUENCE</scope>
</reference>
<evidence type="ECO:0000313" key="3">
    <source>
        <dbReference type="Proteomes" id="UP000784294"/>
    </source>
</evidence>
<name>A0A448XC25_9PLAT</name>
<keyword evidence="3" id="KW-1185">Reference proteome</keyword>
<dbReference type="Proteomes" id="UP000784294">
    <property type="component" value="Unassembled WGS sequence"/>
</dbReference>
<protein>
    <submittedName>
        <fullName evidence="2">Uncharacterized protein</fullName>
    </submittedName>
</protein>
<dbReference type="EMBL" id="CAAALY010245657">
    <property type="protein sequence ID" value="VEL33362.1"/>
    <property type="molecule type" value="Genomic_DNA"/>
</dbReference>
<sequence length="187" mass="19360">MAQSNFHSSGMAGQVVSSAGAGRHSSVGTFAGRRQFENAKNLTTGPVPGRRGGGGGTSGLATGTMGLTNQTGMDSLATLFLSIFAQSPRPRALSSNIVDAIGISITFIAITANVTVNISFIDTNTVNIRSIIATASTNLACLAPATMALTRERAVIAYTFAIILTIVNSGQRHATFLFTISNFVCDQ</sequence>
<accession>A0A448XC25</accession>
<feature type="region of interest" description="Disordered" evidence="1">
    <location>
        <begin position="33"/>
        <end position="64"/>
    </location>
</feature>
<evidence type="ECO:0000256" key="1">
    <source>
        <dbReference type="SAM" id="MobiDB-lite"/>
    </source>
</evidence>
<dbReference type="AlphaFoldDB" id="A0A448XC25"/>
<proteinExistence type="predicted"/>